<comment type="caution">
    <text evidence="3">The sequence shown here is derived from an EMBL/GenBank/DDBJ whole genome shotgun (WGS) entry which is preliminary data.</text>
</comment>
<dbReference type="InterPro" id="IPR010730">
    <property type="entry name" value="HET"/>
</dbReference>
<reference evidence="3" key="1">
    <citation type="submission" date="2023-01" db="EMBL/GenBank/DDBJ databases">
        <authorList>
            <person name="Van Ghelder C."/>
            <person name="Rancurel C."/>
        </authorList>
    </citation>
    <scope>NUCLEOTIDE SEQUENCE</scope>
    <source>
        <strain evidence="3">CNCM I-4278</strain>
    </source>
</reference>
<organism evidence="3 4">
    <name type="scientific">Periconia digitata</name>
    <dbReference type="NCBI Taxonomy" id="1303443"/>
    <lineage>
        <taxon>Eukaryota</taxon>
        <taxon>Fungi</taxon>
        <taxon>Dikarya</taxon>
        <taxon>Ascomycota</taxon>
        <taxon>Pezizomycotina</taxon>
        <taxon>Dothideomycetes</taxon>
        <taxon>Pleosporomycetidae</taxon>
        <taxon>Pleosporales</taxon>
        <taxon>Massarineae</taxon>
        <taxon>Periconiaceae</taxon>
        <taxon>Periconia</taxon>
    </lineage>
</organism>
<gene>
    <name evidence="3" type="ORF">PDIGIT_LOCUS348</name>
</gene>
<evidence type="ECO:0000256" key="1">
    <source>
        <dbReference type="SAM" id="MobiDB-lite"/>
    </source>
</evidence>
<dbReference type="EMBL" id="CAOQHR010000001">
    <property type="protein sequence ID" value="CAI6234517.1"/>
    <property type="molecule type" value="Genomic_DNA"/>
</dbReference>
<sequence length="876" mass="99041">MPESSTNTKNDSRPASDPSKLTTWKETTYETLSFVGVRPKELLLPVSTRLKYKPLPHASSIRLLRLQPAKDWEVITCSLRIVEFSEQPQYQALSYTWSKSSFTQALKSYVKLRPVLAKTWDLAEHGAHGASDLLNRAMLGLSKKQEGLEEGIPSEREKSRCKIVCDGQAIYVGENLYDALRELSQKDTSVEYWIDAICINQQDLTERNAQVPLMDQIYQQASRVVVWLGTCPFVLQSTMKSLAEIHPETPLQDEKGKAKRRSKTHNIPWIYMFSLGWFSRLWIIQEFCFAKKPIFMVGPHEVSAITIIEDVLKFDEKYRKKVDFEKELVESVSKFYVQVYPMDNIPRALILLSSRDLIAQGKRFSIEKWSELCSKHEASDARDMLYGGLSLIQPDSLVINGALKPQILARDTTIASNSDTVSSPAMDPSNVALWSVLHADYNASVSFVLLNLAACLLSRSNSLVLLSLASRFPTLDSDEVVVSLQGQIDVKVEDPFPSWYPLPWSATSRFVENLVQAEGSQFSACTNLKASPSISADGLSLFLEAATCSVLRQHLGLLPKGIISYYLFDHYREIEESFKNEDFKNARFNKEDFRSLCRMCLDWIEISKDIGAEDALEMLADATLAGMGSADDETEDGDNAISVSKRNIAGLCQHISHCITADEQYLKMMEAKTNEKKKNNISKWIPGQRMSRMIDSRREEAMSLLQAMLRQQNVDYASLKAACPQAPWPETASCNYSKEQAERLLQRYHRLYRQAAKGKSLFVTDSGKLAAAPVWAAKDDVIMLVAGAAVPYILRPNEQHLTRVIEKKRKDFEDLVNDLTAEGKAKKIAIQQDLEKCQSSMGQRRGHILIGEAYVKEIMYQEKNTSEMEFVRVEIM</sequence>
<dbReference type="OrthoDB" id="3800302at2759"/>
<dbReference type="Pfam" id="PF06985">
    <property type="entry name" value="HET"/>
    <property type="match status" value="1"/>
</dbReference>
<feature type="region of interest" description="Disordered" evidence="1">
    <location>
        <begin position="1"/>
        <end position="20"/>
    </location>
</feature>
<dbReference type="AlphaFoldDB" id="A0A9W4U168"/>
<dbReference type="Proteomes" id="UP001152607">
    <property type="component" value="Unassembled WGS sequence"/>
</dbReference>
<accession>A0A9W4U168</accession>
<name>A0A9W4U168_9PLEO</name>
<evidence type="ECO:0000259" key="2">
    <source>
        <dbReference type="Pfam" id="PF06985"/>
    </source>
</evidence>
<evidence type="ECO:0000313" key="3">
    <source>
        <dbReference type="EMBL" id="CAI6234517.1"/>
    </source>
</evidence>
<protein>
    <recommendedName>
        <fullName evidence="2">Heterokaryon incompatibility domain-containing protein</fullName>
    </recommendedName>
</protein>
<feature type="domain" description="Heterokaryon incompatibility" evidence="2">
    <location>
        <begin position="155"/>
        <end position="286"/>
    </location>
</feature>
<evidence type="ECO:0000313" key="4">
    <source>
        <dbReference type="Proteomes" id="UP001152607"/>
    </source>
</evidence>
<dbReference type="InterPro" id="IPR052895">
    <property type="entry name" value="HetReg/Transcr_Mod"/>
</dbReference>
<dbReference type="PANTHER" id="PTHR24148">
    <property type="entry name" value="ANKYRIN REPEAT DOMAIN-CONTAINING PROTEIN 39 HOMOLOG-RELATED"/>
    <property type="match status" value="1"/>
</dbReference>
<dbReference type="PANTHER" id="PTHR24148:SF64">
    <property type="entry name" value="HETEROKARYON INCOMPATIBILITY DOMAIN-CONTAINING PROTEIN"/>
    <property type="match status" value="1"/>
</dbReference>
<proteinExistence type="predicted"/>
<keyword evidence="4" id="KW-1185">Reference proteome</keyword>